<proteinExistence type="predicted"/>
<sequence length="79" mass="9084">MAKKLLKCPYCESDLELHHNFTGADWDTVKGEGSGYGWVLSLKCLNGDCSRVYPLVHSKEMHSISVVKEEYRNFKNYNL</sequence>
<protein>
    <submittedName>
        <fullName evidence="1">Uncharacterized protein</fullName>
    </submittedName>
</protein>
<accession>A0ABS4H6L9</accession>
<evidence type="ECO:0000313" key="1">
    <source>
        <dbReference type="EMBL" id="MBP1938176.1"/>
    </source>
</evidence>
<gene>
    <name evidence="1" type="ORF">J2Z20_003095</name>
</gene>
<organism evidence="1 2">
    <name type="scientific">Paenibacillus sediminis</name>
    <dbReference type="NCBI Taxonomy" id="664909"/>
    <lineage>
        <taxon>Bacteria</taxon>
        <taxon>Bacillati</taxon>
        <taxon>Bacillota</taxon>
        <taxon>Bacilli</taxon>
        <taxon>Bacillales</taxon>
        <taxon>Paenibacillaceae</taxon>
        <taxon>Paenibacillus</taxon>
    </lineage>
</organism>
<dbReference type="EMBL" id="JAGGKP010000011">
    <property type="protein sequence ID" value="MBP1938176.1"/>
    <property type="molecule type" value="Genomic_DNA"/>
</dbReference>
<dbReference type="Proteomes" id="UP001519273">
    <property type="component" value="Unassembled WGS sequence"/>
</dbReference>
<dbReference type="RefSeq" id="WP_209852160.1">
    <property type="nucleotide sequence ID" value="NZ_CBCRVE010000004.1"/>
</dbReference>
<keyword evidence="2" id="KW-1185">Reference proteome</keyword>
<comment type="caution">
    <text evidence="1">The sequence shown here is derived from an EMBL/GenBank/DDBJ whole genome shotgun (WGS) entry which is preliminary data.</text>
</comment>
<reference evidence="1 2" key="1">
    <citation type="submission" date="2021-03" db="EMBL/GenBank/DDBJ databases">
        <title>Genomic Encyclopedia of Type Strains, Phase IV (KMG-IV): sequencing the most valuable type-strain genomes for metagenomic binning, comparative biology and taxonomic classification.</title>
        <authorList>
            <person name="Goeker M."/>
        </authorList>
    </citation>
    <scope>NUCLEOTIDE SEQUENCE [LARGE SCALE GENOMIC DNA]</scope>
    <source>
        <strain evidence="1 2">DSM 23491</strain>
    </source>
</reference>
<name>A0ABS4H6L9_9BACL</name>
<evidence type="ECO:0000313" key="2">
    <source>
        <dbReference type="Proteomes" id="UP001519273"/>
    </source>
</evidence>